<proteinExistence type="predicted"/>
<evidence type="ECO:0000313" key="2">
    <source>
        <dbReference type="Proteomes" id="UP000168164"/>
    </source>
</evidence>
<protein>
    <submittedName>
        <fullName evidence="1">Uncharacterized protein CNPV013</fullName>
    </submittedName>
</protein>
<name>Q6VZY4_CNPV</name>
<sequence>MVIITNITDPEAASCLRDVTTYGSGVSLLQVNGTVTTPRDILKAYDDDTRCKFLRSCIIFTMYIGCFPDSIEYSSGCFTYITRNEFLNMTKSSYNEEFYIPLLNTTLDRFCMIIAPRVITSQDIEHLNEDEPCKYVRDLGMTKPYNDGRDINCLNITDIRYIKNSIIY</sequence>
<dbReference type="RefSeq" id="NP_955036.1">
    <property type="nucleotide sequence ID" value="NC_005309.1"/>
</dbReference>
<reference evidence="1 2" key="1">
    <citation type="journal article" date="2004" name="J. Virol.">
        <title>The genome of canarypox virus.</title>
        <authorList>
            <person name="Tulman E.R."/>
            <person name="Afonso C.L."/>
            <person name="Lu Z."/>
            <person name="Zsak L."/>
            <person name="Kutish G.F."/>
            <person name="Rock D.L."/>
        </authorList>
    </citation>
    <scope>NUCLEOTIDE SEQUENCE [LARGE SCALE GENOMIC DNA]</scope>
    <source>
        <strain evidence="1">ATCC VR-111</strain>
    </source>
</reference>
<evidence type="ECO:0000313" key="1">
    <source>
        <dbReference type="EMBL" id="AAR83359.1"/>
    </source>
</evidence>
<keyword evidence="2" id="KW-1185">Reference proteome</keyword>
<organismHost>
    <name type="scientific">Serinus</name>
    <dbReference type="NCBI Taxonomy" id="9134"/>
</organismHost>
<organism evidence="1 2">
    <name type="scientific">Canarypox virus</name>
    <name type="common">CNPV</name>
    <dbReference type="NCBI Taxonomy" id="44088"/>
    <lineage>
        <taxon>Viruses</taxon>
        <taxon>Varidnaviria</taxon>
        <taxon>Bamfordvirae</taxon>
        <taxon>Nucleocytoviricota</taxon>
        <taxon>Pokkesviricetes</taxon>
        <taxon>Chitovirales</taxon>
        <taxon>Poxviridae</taxon>
        <taxon>Chordopoxvirinae</taxon>
        <taxon>Avipoxvirus</taxon>
        <taxon>Avipoxvirus canarypox</taxon>
    </lineage>
</organism>
<dbReference type="KEGG" id="vg:2700341"/>
<gene>
    <name evidence="1" type="primary">CNPV013</name>
</gene>
<dbReference type="EMBL" id="AY318871">
    <property type="protein sequence ID" value="AAR83359.1"/>
    <property type="molecule type" value="Genomic_DNA"/>
</dbReference>
<accession>Q6VZY4</accession>
<dbReference type="OrthoDB" id="36787at10239"/>
<dbReference type="Proteomes" id="UP000168164">
    <property type="component" value="Segment"/>
</dbReference>
<dbReference type="GeneID" id="2700341"/>